<sequence length="234" mass="24759">MPLGKILGGIARVAVPILRTVAGSNPLLGIATSFLRGGGIGNALTNLVQRISSSFLRGGNLNIAKNPPLGPFGRATSFIDRAAKGLGDFAQRLQQFSQRLQNISSALTKFNEALKTLMDAITGRTAVEDKIKQAQVSSPSTGQPAATGPPASSGTPSTAVMPRANSSEFGLPEKPQMPGPNASDEERLRYQQKMQEYQFALQQIKDAITQAGAAKSNLQKAMNDAVMQALNNLR</sequence>
<proteinExistence type="predicted"/>
<feature type="region of interest" description="Disordered" evidence="1">
    <location>
        <begin position="131"/>
        <end position="186"/>
    </location>
</feature>
<evidence type="ECO:0000313" key="2">
    <source>
        <dbReference type="EMBL" id="QUV95131.1"/>
    </source>
</evidence>
<name>A0ABX8B7R8_9BACT</name>
<evidence type="ECO:0000256" key="1">
    <source>
        <dbReference type="SAM" id="MobiDB-lite"/>
    </source>
</evidence>
<protein>
    <submittedName>
        <fullName evidence="2">Uncharacterized protein</fullName>
    </submittedName>
</protein>
<feature type="compositionally biased region" description="Polar residues" evidence="1">
    <location>
        <begin position="134"/>
        <end position="168"/>
    </location>
</feature>
<evidence type="ECO:0000313" key="3">
    <source>
        <dbReference type="Proteomes" id="UP000677668"/>
    </source>
</evidence>
<keyword evidence="3" id="KW-1185">Reference proteome</keyword>
<gene>
    <name evidence="2" type="ORF">J8C05_13995</name>
</gene>
<dbReference type="Proteomes" id="UP000677668">
    <property type="component" value="Chromosome 2"/>
</dbReference>
<accession>A0ABX8B7R8</accession>
<reference evidence="2 3" key="1">
    <citation type="submission" date="2021-03" db="EMBL/GenBank/DDBJ databases">
        <title>Genomic and phenotypic characterization of Chloracidobacterium isolates provides evidence for multiple species.</title>
        <authorList>
            <person name="Saini M.K."/>
            <person name="Costas A.M.G."/>
            <person name="Tank M."/>
            <person name="Bryant D.A."/>
        </authorList>
    </citation>
    <scope>NUCLEOTIDE SEQUENCE [LARGE SCALE GENOMIC DNA]</scope>
    <source>
        <strain evidence="2 3">N</strain>
    </source>
</reference>
<dbReference type="PROSITE" id="PS50276">
    <property type="entry name" value="PANCREATIC_HORMONE_2"/>
    <property type="match status" value="1"/>
</dbReference>
<dbReference type="EMBL" id="CP072643">
    <property type="protein sequence ID" value="QUV95131.1"/>
    <property type="molecule type" value="Genomic_DNA"/>
</dbReference>
<dbReference type="RefSeq" id="WP_211423369.1">
    <property type="nucleotide sequence ID" value="NZ_CP072643.1"/>
</dbReference>
<organism evidence="2 3">
    <name type="scientific">Chloracidobacterium sp. N</name>
    <dbReference type="NCBI Taxonomy" id="2821540"/>
    <lineage>
        <taxon>Bacteria</taxon>
        <taxon>Pseudomonadati</taxon>
        <taxon>Acidobacteriota</taxon>
        <taxon>Terriglobia</taxon>
        <taxon>Terriglobales</taxon>
        <taxon>Acidobacteriaceae</taxon>
        <taxon>Chloracidobacterium</taxon>
        <taxon>Chloracidobacterium aggregatum</taxon>
    </lineage>
</organism>